<evidence type="ECO:0000313" key="2">
    <source>
        <dbReference type="Proteomes" id="UP000620591"/>
    </source>
</evidence>
<organism evidence="1 2">
    <name type="scientific">Aeromicrobium senzhongii</name>
    <dbReference type="NCBI Taxonomy" id="2663859"/>
    <lineage>
        <taxon>Bacteria</taxon>
        <taxon>Bacillati</taxon>
        <taxon>Actinomycetota</taxon>
        <taxon>Actinomycetes</taxon>
        <taxon>Propionibacteriales</taxon>
        <taxon>Nocardioidaceae</taxon>
        <taxon>Aeromicrobium</taxon>
    </lineage>
</organism>
<protein>
    <recommendedName>
        <fullName evidence="3">LicD family protein</fullName>
    </recommendedName>
</protein>
<dbReference type="AlphaFoldDB" id="A0A8I0K1W8"/>
<reference evidence="1" key="1">
    <citation type="submission" date="2020-09" db="EMBL/GenBank/DDBJ databases">
        <title>Novel species in genus Aeromicrobium.</title>
        <authorList>
            <person name="Zhang G."/>
        </authorList>
    </citation>
    <scope>NUCLEOTIDE SEQUENCE</scope>
    <source>
        <strain evidence="1">Zg-636</strain>
    </source>
</reference>
<dbReference type="EMBL" id="JACTVM010000001">
    <property type="protein sequence ID" value="MBC9225429.1"/>
    <property type="molecule type" value="Genomic_DNA"/>
</dbReference>
<comment type="caution">
    <text evidence="1">The sequence shown here is derived from an EMBL/GenBank/DDBJ whole genome shotgun (WGS) entry which is preliminary data.</text>
</comment>
<dbReference type="Proteomes" id="UP000620591">
    <property type="component" value="Unassembled WGS sequence"/>
</dbReference>
<name>A0A8I0K1W8_9ACTN</name>
<sequence length="459" mass="50419">MSGLEQALRGTIRQARERFPDLDFLSPGGELRVDVTPTTVDRVRVDVGAHVALQLQSVGVTTTEGLSTEQLVARSTVTASSWHGDTRAAFEPVRLLDAEHPSGIAVHTQAEQQPWVELTFEPPVEITGVRLRGLPGRAVVLNRAIRVQIGSPGEPLVTVHEADQRAAQVRAFVDESVAAVPVEARDEYARLAGPLTQTLTGRYGEARAAVKELKRTLSDDGRRAYVAAVNDELLRERSLEWTAHGPLRSFRFWSESEKLDYIEFAVSVADALRDLTPNVCFGYGAALAVVRDGDLIPHDDDLDLIIAFEPDEAATLPEAHARVEEFLRARGFVVKGDFFGHRHVARPGGKHIDVFSGLFEGDRVSWYPGTRAALARSSMFPISRGELLGISCPLPADPVTYLETIYGPGWSTPDPAFKHTWRKRDFADQAAPPPVAVEVPDAPALDAPRRGWLDRMRGR</sequence>
<gene>
    <name evidence="1" type="ORF">IBG24_03760</name>
</gene>
<evidence type="ECO:0008006" key="3">
    <source>
        <dbReference type="Google" id="ProtNLM"/>
    </source>
</evidence>
<dbReference type="RefSeq" id="WP_187768649.1">
    <property type="nucleotide sequence ID" value="NZ_JACTVM010000001.1"/>
</dbReference>
<accession>A0A8I0K1W8</accession>
<evidence type="ECO:0000313" key="1">
    <source>
        <dbReference type="EMBL" id="MBC9225429.1"/>
    </source>
</evidence>
<proteinExistence type="predicted"/>